<gene>
    <name evidence="1" type="ORF">METZ01_LOCUS481405</name>
</gene>
<proteinExistence type="predicted"/>
<dbReference type="AlphaFoldDB" id="A0A383C8P6"/>
<protein>
    <submittedName>
        <fullName evidence="1">Uncharacterized protein</fullName>
    </submittedName>
</protein>
<accession>A0A383C8P6</accession>
<organism evidence="1">
    <name type="scientific">marine metagenome</name>
    <dbReference type="NCBI Taxonomy" id="408172"/>
    <lineage>
        <taxon>unclassified sequences</taxon>
        <taxon>metagenomes</taxon>
        <taxon>ecological metagenomes</taxon>
    </lineage>
</organism>
<reference evidence="1" key="1">
    <citation type="submission" date="2018-05" db="EMBL/GenBank/DDBJ databases">
        <authorList>
            <person name="Lanie J.A."/>
            <person name="Ng W.-L."/>
            <person name="Kazmierczak K.M."/>
            <person name="Andrzejewski T.M."/>
            <person name="Davidsen T.M."/>
            <person name="Wayne K.J."/>
            <person name="Tettelin H."/>
            <person name="Glass J.I."/>
            <person name="Rusch D."/>
            <person name="Podicherti R."/>
            <person name="Tsui H.-C.T."/>
            <person name="Winkler M.E."/>
        </authorList>
    </citation>
    <scope>NUCLEOTIDE SEQUENCE</scope>
</reference>
<name>A0A383C8P6_9ZZZZ</name>
<sequence length="27" mass="3061">ELIERTKANNLHNAFMAITDQNSDDSI</sequence>
<evidence type="ECO:0000313" key="1">
    <source>
        <dbReference type="EMBL" id="SVE28551.1"/>
    </source>
</evidence>
<feature type="non-terminal residue" evidence="1">
    <location>
        <position position="1"/>
    </location>
</feature>
<dbReference type="EMBL" id="UINC01206769">
    <property type="protein sequence ID" value="SVE28551.1"/>
    <property type="molecule type" value="Genomic_DNA"/>
</dbReference>